<organism evidence="2 3">
    <name type="scientific">Shewanella litoralis</name>
    <dbReference type="NCBI Taxonomy" id="2282700"/>
    <lineage>
        <taxon>Bacteria</taxon>
        <taxon>Pseudomonadati</taxon>
        <taxon>Pseudomonadota</taxon>
        <taxon>Gammaproteobacteria</taxon>
        <taxon>Alteromonadales</taxon>
        <taxon>Shewanellaceae</taxon>
        <taxon>Shewanella</taxon>
    </lineage>
</organism>
<dbReference type="Pfam" id="PF08378">
    <property type="entry name" value="NERD"/>
    <property type="match status" value="1"/>
</dbReference>
<dbReference type="Proteomes" id="UP000619118">
    <property type="component" value="Unassembled WGS sequence"/>
</dbReference>
<sequence>MILKTKSLQTTSSPQAIAGQKQEQDVAFFLRRAFKDNPEVLVINDLKFSFNDETAQIDHLIVYTYGFVLIESKSIKGHVKVNNQGEWTRSYNSQWAGMPSPIKQVELQQALLKEMLKHHKSEILSKFLGIKQQGFNGRCWHYLCAVSSNAVIDRKTMPKEISDKLFKTEFLVDELKRIMDLKHKIIRLMNVADTRPDFNQQELDSIGQFLISQHIDSNIQQANHAQVERKQTQAISGIPQLEPKLEQQELKPASAPTYHLAQSNTAMPQAVARLAPEQHPILSCKHCGEPTQYTPMYGKFGYYINCNQCSKNTAMKQACPHCMSRNTKVTKRKETYTLNCVDCGFEKRIII</sequence>
<evidence type="ECO:0000313" key="3">
    <source>
        <dbReference type="Proteomes" id="UP000619118"/>
    </source>
</evidence>
<dbReference type="RefSeq" id="WP_160053653.1">
    <property type="nucleotide sequence ID" value="NZ_BMQX01000008.1"/>
</dbReference>
<comment type="caution">
    <text evidence="2">The sequence shown here is derived from an EMBL/GenBank/DDBJ whole genome shotgun (WGS) entry which is preliminary data.</text>
</comment>
<dbReference type="PROSITE" id="PS50965">
    <property type="entry name" value="NERD"/>
    <property type="match status" value="1"/>
</dbReference>
<accession>A0ABQ2R730</accession>
<protein>
    <recommendedName>
        <fullName evidence="1">NERD domain-containing protein</fullName>
    </recommendedName>
</protein>
<name>A0ABQ2R730_9GAMM</name>
<dbReference type="EMBL" id="BMQX01000008">
    <property type="protein sequence ID" value="GGQ14527.1"/>
    <property type="molecule type" value="Genomic_DNA"/>
</dbReference>
<evidence type="ECO:0000259" key="1">
    <source>
        <dbReference type="PROSITE" id="PS50965"/>
    </source>
</evidence>
<dbReference type="InterPro" id="IPR011528">
    <property type="entry name" value="NERD"/>
</dbReference>
<evidence type="ECO:0000313" key="2">
    <source>
        <dbReference type="EMBL" id="GGQ14527.1"/>
    </source>
</evidence>
<feature type="domain" description="NERD" evidence="1">
    <location>
        <begin position="18"/>
        <end position="135"/>
    </location>
</feature>
<gene>
    <name evidence="2" type="ORF">GCM10009411_13770</name>
</gene>
<reference evidence="3" key="1">
    <citation type="journal article" date="2019" name="Int. J. Syst. Evol. Microbiol.">
        <title>The Global Catalogue of Microorganisms (GCM) 10K type strain sequencing project: providing services to taxonomists for standard genome sequencing and annotation.</title>
        <authorList>
            <consortium name="The Broad Institute Genomics Platform"/>
            <consortium name="The Broad Institute Genome Sequencing Center for Infectious Disease"/>
            <person name="Wu L."/>
            <person name="Ma J."/>
        </authorList>
    </citation>
    <scope>NUCLEOTIDE SEQUENCE [LARGE SCALE GENOMIC DNA]</scope>
    <source>
        <strain evidence="3">JCM 32306</strain>
    </source>
</reference>
<proteinExistence type="predicted"/>
<keyword evidence="3" id="KW-1185">Reference proteome</keyword>